<comment type="caution">
    <text evidence="1">The sequence shown here is derived from an EMBL/GenBank/DDBJ whole genome shotgun (WGS) entry which is preliminary data.</text>
</comment>
<dbReference type="EMBL" id="MU253852">
    <property type="protein sequence ID" value="KAG9245346.1"/>
    <property type="molecule type" value="Genomic_DNA"/>
</dbReference>
<keyword evidence="2" id="KW-1185">Reference proteome</keyword>
<reference evidence="1" key="1">
    <citation type="journal article" date="2021" name="IMA Fungus">
        <title>Genomic characterization of three marine fungi, including Emericellopsis atlantica sp. nov. with signatures of a generalist lifestyle and marine biomass degradation.</title>
        <authorList>
            <person name="Hagestad O.C."/>
            <person name="Hou L."/>
            <person name="Andersen J.H."/>
            <person name="Hansen E.H."/>
            <person name="Altermark B."/>
            <person name="Li C."/>
            <person name="Kuhnert E."/>
            <person name="Cox R.J."/>
            <person name="Crous P.W."/>
            <person name="Spatafora J.W."/>
            <person name="Lail K."/>
            <person name="Amirebrahimi M."/>
            <person name="Lipzen A."/>
            <person name="Pangilinan J."/>
            <person name="Andreopoulos W."/>
            <person name="Hayes R.D."/>
            <person name="Ng V."/>
            <person name="Grigoriev I.V."/>
            <person name="Jackson S.A."/>
            <person name="Sutton T.D.S."/>
            <person name="Dobson A.D.W."/>
            <person name="Rama T."/>
        </authorList>
    </citation>
    <scope>NUCLEOTIDE SEQUENCE</scope>
    <source>
        <strain evidence="1">TRa3180A</strain>
    </source>
</reference>
<evidence type="ECO:0000313" key="2">
    <source>
        <dbReference type="Proteomes" id="UP000887226"/>
    </source>
</evidence>
<proteinExistence type="predicted"/>
<dbReference type="AlphaFoldDB" id="A0A9P7Z4X7"/>
<accession>A0A9P7Z4X7</accession>
<sequence>MEQYRCLRDDLIRDGMPRGEAVATIERLIAESVAGKRPRAHQFDVFYTPPISSPQSLFFPSPASSTSTSYHAPLNSSNSSSASQYNSHIYRHLKSPVELARDRELAAIFASKPDPATDLTDNTNWSRYTAKERQITDLMHIRNWTRIQALEAIAVANAPPPPPPRLHLRLRPRGEMDGPGYRGGEIRDHIVHAIQLSLGLRKVDARKMVVGADAEIDEMEIWYRDPNRGCDDRPVNEGRGKVKEALGKVMRAKEVAELWEKFEVYTHLKW</sequence>
<evidence type="ECO:0000313" key="1">
    <source>
        <dbReference type="EMBL" id="KAG9245346.1"/>
    </source>
</evidence>
<organism evidence="1 2">
    <name type="scientific">Calycina marina</name>
    <dbReference type="NCBI Taxonomy" id="1763456"/>
    <lineage>
        <taxon>Eukaryota</taxon>
        <taxon>Fungi</taxon>
        <taxon>Dikarya</taxon>
        <taxon>Ascomycota</taxon>
        <taxon>Pezizomycotina</taxon>
        <taxon>Leotiomycetes</taxon>
        <taxon>Helotiales</taxon>
        <taxon>Pezizellaceae</taxon>
        <taxon>Calycina</taxon>
    </lineage>
</organism>
<gene>
    <name evidence="1" type="ORF">BJ878DRAFT_541391</name>
</gene>
<dbReference type="Proteomes" id="UP000887226">
    <property type="component" value="Unassembled WGS sequence"/>
</dbReference>
<protein>
    <submittedName>
        <fullName evidence="1">Uncharacterized protein</fullName>
    </submittedName>
</protein>
<name>A0A9P7Z4X7_9HELO</name>